<feature type="region of interest" description="Disordered" evidence="1">
    <location>
        <begin position="2640"/>
        <end position="2676"/>
    </location>
</feature>
<feature type="transmembrane region" description="Helical" evidence="2">
    <location>
        <begin position="1921"/>
        <end position="1946"/>
    </location>
</feature>
<dbReference type="InterPro" id="IPR009050">
    <property type="entry name" value="Globin-like_sf"/>
</dbReference>
<accession>A0ABP0RNB8</accession>
<feature type="region of interest" description="Disordered" evidence="1">
    <location>
        <begin position="303"/>
        <end position="347"/>
    </location>
</feature>
<name>A0ABP0RNB8_9DINO</name>
<feature type="transmembrane region" description="Helical" evidence="2">
    <location>
        <begin position="679"/>
        <end position="701"/>
    </location>
</feature>
<feature type="transmembrane region" description="Helical" evidence="2">
    <location>
        <begin position="1766"/>
        <end position="1784"/>
    </location>
</feature>
<keyword evidence="4" id="KW-1185">Reference proteome</keyword>
<feature type="transmembrane region" description="Helical" evidence="2">
    <location>
        <begin position="1995"/>
        <end position="2016"/>
    </location>
</feature>
<feature type="transmembrane region" description="Helical" evidence="2">
    <location>
        <begin position="1889"/>
        <end position="1909"/>
    </location>
</feature>
<feature type="compositionally biased region" description="Basic and acidic residues" evidence="1">
    <location>
        <begin position="2404"/>
        <end position="2424"/>
    </location>
</feature>
<dbReference type="InterPro" id="IPR044399">
    <property type="entry name" value="Mb-like_M"/>
</dbReference>
<protein>
    <submittedName>
        <fullName evidence="3">Retrovirus-related Pol polyprotein from transposon TNT 1-94</fullName>
    </submittedName>
</protein>
<dbReference type="InterPro" id="IPR012292">
    <property type="entry name" value="Globin/Proto"/>
</dbReference>
<feature type="region of interest" description="Disordered" evidence="1">
    <location>
        <begin position="156"/>
        <end position="193"/>
    </location>
</feature>
<keyword evidence="2" id="KW-0472">Membrane</keyword>
<dbReference type="CDD" id="cd01040">
    <property type="entry name" value="Mb-like"/>
    <property type="match status" value="1"/>
</dbReference>
<feature type="transmembrane region" description="Helical" evidence="2">
    <location>
        <begin position="1796"/>
        <end position="1817"/>
    </location>
</feature>
<dbReference type="SUPFAM" id="SSF46458">
    <property type="entry name" value="Globin-like"/>
    <property type="match status" value="3"/>
</dbReference>
<feature type="region of interest" description="Disordered" evidence="1">
    <location>
        <begin position="2404"/>
        <end position="2434"/>
    </location>
</feature>
<feature type="region of interest" description="Disordered" evidence="1">
    <location>
        <begin position="1275"/>
        <end position="1312"/>
    </location>
</feature>
<evidence type="ECO:0000256" key="2">
    <source>
        <dbReference type="SAM" id="Phobius"/>
    </source>
</evidence>
<keyword evidence="2" id="KW-1133">Transmembrane helix</keyword>
<feature type="transmembrane region" description="Helical" evidence="2">
    <location>
        <begin position="823"/>
        <end position="845"/>
    </location>
</feature>
<sequence length="3276" mass="367426">MLLQALGNDREAVGDAIYGTKIGALVAIKENFTTPRAVVSLRFFNCFRLLLEKAEDPNELKIYVETLAFKHLNNEITEQRVDAVLDAFNELMVQNVPNLPPGTAAAWRKLLSYTGSCYKCRKRVKRGVEKSGTRYVGDTYGERLRVIKEDWAAVQKSATDDRNKDETKTNAGDNAGGGENVNADEAKEDDTADAGAETFSFGRMCAFSNEVSLVRDGGRGVAAESLDVKNGKEEPVFHRFCKIQHNPDEQGETAQERLRSNQPCGVVWSLALALKRFFSSAFRNCTQILVDMISSPVHLQEDRLEPSGEVTQEEDEGDFPVQSGPSSASRPTADVGGREAAATTQQSLPAAKELQVLPRLPKQWSTLHETSWEWLWTTVARNLNESTMKVRAFKPYNIRMFSSLQEEQLDRFRKDIFTEFFARSQASQDLFKQPLGYELVETFRMCYGIPIELFGPFVEVCVQENEMPEHMMIEGFRWSIGLTARVLVRTIMDGSTAVMQAVHFDDSKRLRRALMDAPRAARHGTRDGDRDNYYFRADELFKYQPNIADNVLREAPFLAETLLDGLIWLDRAPPLFCEDNLRPVIYYLKHLLQDMDETKMLSRALISYIRFDHPQTIMHPILAFSLDMLWDKLALRYFIMDRILTIFNCFIFIIAECIMNHPDMLVDATFTKVLAAARILVYTVGFLRLLYWHVSQTFIAYRSKALVKGCGLWLPQYLTRGAAKISLLLCLTMLAMMTARKLRGMAIVEPMFHCLGSSEEVFSFRCDAWTDQMSSLSPQNLPAEGLAYEILVTFGVFLYVILMLELGSISIKLSEYRVLVLHAIEQVILCLGVVFLIICTFAVAISGMEREVAAVTGADAWQFCGVYTSLAADIKGHARLARGEIIIETFKAVKMTRWTKFMTSLKLDEKVDFEEGDIGIKTFEPALAHPVAKESYRGLWTIQKTPPSWARVGIQKSLHKMLGSGKKGGPGSISTGLSSDQDTKLGFVKDKDPMGAAATTAATTRMIEQIGHALFVRASPATAAIFEDYKTQKKLTDRIPYLTSKPIHVMGKLEQDSREPTEVLQTVVAGGAEDDTLSVVDEAVSDAMDSDFGAGIDPEGKQQVGDGAAGFGETMNQLALSSTEATVLRQSFDMVLAALGNDREALGDAIYGLKIHALVAIKENFTTPRAVVSLRFFNCFRLLLEKAEDPNELKIYVETLAFKHLNNEITEQRVEAVQDAFNELMVQNVPNLPPGTAAAWRKLLSYTGSCYRYVGDTYGERLRVIKEDWAAVQKSATDDRNKDETKTNAGDNANAGGGDNVNADEAKEDDTADAGAETFSFGRMCAFSNEVMGQKTEGWMLELLEVFHILVDMISSPVHLQEECDLLAINLITKSNSIDFDKFKPVMLAALRSLLPKQWSTLHETSWEWLWTTVARNLNESTMKVRAFKPYNIRMFSSLQEEQLDRFRKDIFTEFFARSQASQDLFKQSQTRLRYIADRVLQSSSDMFQKNKDETLDDLSALGLRHVGYGIPIELFGPFVEVCVQVMHPLIQEFPNDVESTKLIWCPKDRAHQIPENEMPEHMMIEGFRWSIGLTARVLVRTIMDGSTAVMQAVHFDDSKRLRRALMDAPRVERCVWQLAVQVGSQSISPLFWALRSGAHDTAKTMIEDVLTIRADRDNYYFGADELFKYQPNIADNVLREAPFLAETLLDGLIWRSHKSKDNLRPVIYYLKHLLQDMDETKMLSRALISYIRFDHPQTIMHPILAFSLDMLWDKLALRYFIMDRILTIFNCFIFIIAECILNHPDLLEDATFSKVLAAARILVYTVGFLRLLYWHVSQTFIAYRSKALVKGCGLWLPQYLTRGAAKISLLLCLTMLAMMTVEPMFHCLGSSEEVFSFRCDAWTDQMSLYYEILVTVGVFLYVTLMLELGSISIKLSEYRVLVLHAIEQVILCLGVVFLIICTFAVAISGMEREVAAVTGAEWSDLGSRMSTLIRLAFGAMDLGTIQGLAEQSPLLLIVILLFMMMVYSFFFNLLVSQFCGVYTSLAADIKGHARLARGEIIIETFKAVKMTRWTKFMTALKLDEKVDFEEGDIGLAGGIKNLEPALAHPVAKDQIVRFGGQTDGFLPWPEKMAAETDNIERTFQKTIQKSLHKMLGSSGKKGGASTISTGLSSDHDTKLGFVKLIQRAEMLCWDRAAATTAVTRRMIEQIGCEGVAAAHRKIWVDLFEEQDSREPTEVLQTVAAGGADDETLSVVDEAVSDALDSDFGAGIDPEGQLGSSTEATVLRKSFDMVLAALGNDREDGVPIFDGNSELYAPFRRAALNYVETLEWKKRSLAGPRLQAALEGSARVAVQHKTPGWISHQEGATMLLDFLKTKVQAPTLAEAGKMISRFFYTIKRRKGESMNACGWFVTMSLEDHLSSREHHSDAPFDEDGRLREEISHPGDGQESEWSWRHDQWQNCMTKYDVSSAASSEADRFLPDFVVAWILLQRSGLDSTERGTIIASLRNIFTTDNVKKALKLAWPEDDLRRRDQNRGTALALDEDDSKDILLQQDEEESDSEFFGLPSDEEKGEYGLLCSDVDHALQVFHQAKRTLKDARERQSTYLKNRQFYPIKRDGALCKGVQKPNATAVTANIDDTETTDSRCIRLWFWKGTPARAEQGDGKKKLEKAVEHEKGEPEKGYKPEQGSVQLKPEKGCRSQLGLSLGKAAVPSSSLKKQVFEKSAQMRGSRLAQWLVQKSGLVVTSEAIYPVVPDAKYDVSSAASSEADRFLPDFAVAWMLLQRSGLDSAERGTIIANLRNIFTTDNAKKALKLAWPEDDLRRRDQNRGTALALDEDGSKDVLLQQDEEESDFCMASSAVTWVEEVEEPIVKKPAKALAASKDKLLLFKKSLEKASPSSQLTATLEELNSLERRLGSRKVHWMDALSASPKEGLAELKEHQTCPETSYKAAVKELNAVSHRKDSLRQYLQDRNVKMTGNETIPQLLGLGLLMIGEKIPGHSEDSLDFGSHANKTYGMMKGASYAEWVITTYHESGGHEGTSNWRLKRFAEWLINVSHPTPKTAAPVTPKKTAGKIQVSSPDITSDSSFSKVSMTKKKGSTAKSIPVPPRSEEEEMLSDNEIKIQGLESQLQAVKGASKREKRHPTCEIWKDIKQIQTKFRWSEWEQSELDVVSPVYWVSSKITRVVDHVPGVLVSDSKNVFDWLNQTMLTLRGAEKRNDLETLCLKEENFTTPRAVVSLRFFNCFRLLLEKAEDPNELKIYVETLAFKLLGREGIVGDGGSVLGLAEICAVGVT</sequence>
<dbReference type="Proteomes" id="UP001642464">
    <property type="component" value="Unassembled WGS sequence"/>
</dbReference>
<feature type="compositionally biased region" description="Basic and acidic residues" evidence="1">
    <location>
        <begin position="1276"/>
        <end position="1286"/>
    </location>
</feature>
<gene>
    <name evidence="3" type="ORF">SCF082_LOCUS47577</name>
</gene>
<dbReference type="Gene3D" id="1.10.490.10">
    <property type="entry name" value="Globins"/>
    <property type="match status" value="2"/>
</dbReference>
<feature type="region of interest" description="Disordered" evidence="1">
    <location>
        <begin position="3043"/>
        <end position="3097"/>
    </location>
</feature>
<evidence type="ECO:0000256" key="1">
    <source>
        <dbReference type="SAM" id="MobiDB-lite"/>
    </source>
</evidence>
<feature type="compositionally biased region" description="Low complexity" evidence="1">
    <location>
        <begin position="3043"/>
        <end position="3071"/>
    </location>
</feature>
<reference evidence="3 4" key="1">
    <citation type="submission" date="2024-02" db="EMBL/GenBank/DDBJ databases">
        <authorList>
            <person name="Chen Y."/>
            <person name="Shah S."/>
            <person name="Dougan E. K."/>
            <person name="Thang M."/>
            <person name="Chan C."/>
        </authorList>
    </citation>
    <scope>NUCLEOTIDE SEQUENCE [LARGE SCALE GENOMIC DNA]</scope>
</reference>
<feature type="transmembrane region" description="Helical" evidence="2">
    <location>
        <begin position="637"/>
        <end position="658"/>
    </location>
</feature>
<organism evidence="3 4">
    <name type="scientific">Durusdinium trenchii</name>
    <dbReference type="NCBI Taxonomy" id="1381693"/>
    <lineage>
        <taxon>Eukaryota</taxon>
        <taxon>Sar</taxon>
        <taxon>Alveolata</taxon>
        <taxon>Dinophyceae</taxon>
        <taxon>Suessiales</taxon>
        <taxon>Symbiodiniaceae</taxon>
        <taxon>Durusdinium</taxon>
    </lineage>
</organism>
<evidence type="ECO:0000313" key="3">
    <source>
        <dbReference type="EMBL" id="CAK9101769.1"/>
    </source>
</evidence>
<feature type="compositionally biased region" description="Basic and acidic residues" evidence="1">
    <location>
        <begin position="158"/>
        <end position="168"/>
    </location>
</feature>
<feature type="compositionally biased region" description="Basic and acidic residues" evidence="1">
    <location>
        <begin position="2642"/>
        <end position="2666"/>
    </location>
</feature>
<keyword evidence="2" id="KW-0812">Transmembrane</keyword>
<dbReference type="EMBL" id="CAXAMM010041906">
    <property type="protein sequence ID" value="CAK9101769.1"/>
    <property type="molecule type" value="Genomic_DNA"/>
</dbReference>
<feature type="transmembrane region" description="Helical" evidence="2">
    <location>
        <begin position="1848"/>
        <end position="1869"/>
    </location>
</feature>
<feature type="transmembrane region" description="Helical" evidence="2">
    <location>
        <begin position="786"/>
        <end position="811"/>
    </location>
</feature>
<proteinExistence type="predicted"/>
<comment type="caution">
    <text evidence="3">The sequence shown here is derived from an EMBL/GenBank/DDBJ whole genome shotgun (WGS) entry which is preliminary data.</text>
</comment>
<evidence type="ECO:0000313" key="4">
    <source>
        <dbReference type="Proteomes" id="UP001642464"/>
    </source>
</evidence>